<dbReference type="Proteomes" id="UP000481153">
    <property type="component" value="Unassembled WGS sequence"/>
</dbReference>
<sequence length="223" mass="25816">MSNDSVCTFNSSKITFVVRRELIFPSSAIPPSDTLSYLIRFPGGMFYSKGARDFIENYLGQDDMDRSHGSQFKCQRNMFYGTIFADSCVWLEPLSAGSTDTTYRAYFGTVVWEDKWWSWSKLVIRCLLTLCILCVLWQRYWRHYKPLMRSLQRIGVGDQRYCRYVIIAGDPTYMILSDPWVSLVMTMDIVITPAYASWSVLRVGQFNDLGTLSLGCLYSTRYV</sequence>
<reference evidence="2 3" key="1">
    <citation type="submission" date="2019-07" db="EMBL/GenBank/DDBJ databases">
        <title>Genomics analysis of Aphanomyces spp. identifies a new class of oomycete effector associated with host adaptation.</title>
        <authorList>
            <person name="Gaulin E."/>
        </authorList>
    </citation>
    <scope>NUCLEOTIDE SEQUENCE [LARGE SCALE GENOMIC DNA]</scope>
    <source>
        <strain evidence="2 3">ATCC 201684</strain>
    </source>
</reference>
<dbReference type="AlphaFoldDB" id="A0A6G0WEV9"/>
<feature type="transmembrane region" description="Helical" evidence="1">
    <location>
        <begin position="122"/>
        <end position="141"/>
    </location>
</feature>
<dbReference type="EMBL" id="VJMJ01000226">
    <property type="protein sequence ID" value="KAF0726080.1"/>
    <property type="molecule type" value="Genomic_DNA"/>
</dbReference>
<proteinExistence type="predicted"/>
<accession>A0A6G0WEV9</accession>
<protein>
    <submittedName>
        <fullName evidence="2">Uncharacterized protein</fullName>
    </submittedName>
</protein>
<dbReference type="VEuPathDB" id="FungiDB:AeMF1_005472"/>
<keyword evidence="1" id="KW-0812">Transmembrane</keyword>
<gene>
    <name evidence="2" type="ORF">Ae201684_015593</name>
</gene>
<evidence type="ECO:0000313" key="3">
    <source>
        <dbReference type="Proteomes" id="UP000481153"/>
    </source>
</evidence>
<keyword evidence="1" id="KW-0472">Membrane</keyword>
<evidence type="ECO:0000313" key="2">
    <source>
        <dbReference type="EMBL" id="KAF0726080.1"/>
    </source>
</evidence>
<keyword evidence="3" id="KW-1185">Reference proteome</keyword>
<comment type="caution">
    <text evidence="2">The sequence shown here is derived from an EMBL/GenBank/DDBJ whole genome shotgun (WGS) entry which is preliminary data.</text>
</comment>
<evidence type="ECO:0000256" key="1">
    <source>
        <dbReference type="SAM" id="Phobius"/>
    </source>
</evidence>
<organism evidence="2 3">
    <name type="scientific">Aphanomyces euteiches</name>
    <dbReference type="NCBI Taxonomy" id="100861"/>
    <lineage>
        <taxon>Eukaryota</taxon>
        <taxon>Sar</taxon>
        <taxon>Stramenopiles</taxon>
        <taxon>Oomycota</taxon>
        <taxon>Saprolegniomycetes</taxon>
        <taxon>Saprolegniales</taxon>
        <taxon>Verrucalvaceae</taxon>
        <taxon>Aphanomyces</taxon>
    </lineage>
</organism>
<keyword evidence="1" id="KW-1133">Transmembrane helix</keyword>
<name>A0A6G0WEV9_9STRA</name>